<name>A0ABY7JKW8_9BURK</name>
<dbReference type="EMBL" id="CP098248">
    <property type="protein sequence ID" value="WAV96900.1"/>
    <property type="molecule type" value="Genomic_DNA"/>
</dbReference>
<gene>
    <name evidence="2" type="ORF">NB645_08785</name>
</gene>
<sequence>MESVSEQIDISKNDFMSATGNIRENLNNETERFQEDLKDLKDRVIDLSGKGINVARQTISTNLETVKGKASQLKHCALEKAGKSIQFTGNYIREKPYQSVGIAAGIGFLLGKIMSRK</sequence>
<organism evidence="2 3">
    <name type="scientific">Oxalobacter aliiformigenes</name>
    <dbReference type="NCBI Taxonomy" id="2946593"/>
    <lineage>
        <taxon>Bacteria</taxon>
        <taxon>Pseudomonadati</taxon>
        <taxon>Pseudomonadota</taxon>
        <taxon>Betaproteobacteria</taxon>
        <taxon>Burkholderiales</taxon>
        <taxon>Oxalobacteraceae</taxon>
        <taxon>Oxalobacter</taxon>
    </lineage>
</organism>
<protein>
    <submittedName>
        <fullName evidence="2">DUF883 domain-containing protein</fullName>
    </submittedName>
</protein>
<dbReference type="Pfam" id="PF19029">
    <property type="entry name" value="DUF883_C"/>
    <property type="match status" value="1"/>
</dbReference>
<evidence type="ECO:0000259" key="1">
    <source>
        <dbReference type="Pfam" id="PF19029"/>
    </source>
</evidence>
<dbReference type="PANTHER" id="PTHR35893">
    <property type="entry name" value="INNER MEMBRANE PROTEIN-RELATED"/>
    <property type="match status" value="1"/>
</dbReference>
<dbReference type="PANTHER" id="PTHR35893:SF3">
    <property type="entry name" value="INNER MEMBRANE PROTEIN"/>
    <property type="match status" value="1"/>
</dbReference>
<reference evidence="2" key="1">
    <citation type="journal article" date="2022" name="Front. Microbiol.">
        <title>New perspectives on an old grouping: The genomic and phenotypic variability of Oxalobacter formigenes and the implications for calcium oxalate stone prevention.</title>
        <authorList>
            <person name="Chmiel J.A."/>
            <person name="Carr C."/>
            <person name="Stuivenberg G.A."/>
            <person name="Venema R."/>
            <person name="Chanyi R.M."/>
            <person name="Al K.F."/>
            <person name="Giguere D."/>
            <person name="Say H."/>
            <person name="Akouris P.P."/>
            <person name="Dominguez Romero S.A."/>
            <person name="Kwong A."/>
            <person name="Tai V."/>
            <person name="Koval S.F."/>
            <person name="Razvi H."/>
            <person name="Bjazevic J."/>
            <person name="Burton J.P."/>
        </authorList>
    </citation>
    <scope>NUCLEOTIDE SEQUENCE</scope>
    <source>
        <strain evidence="2">HOxNP-1</strain>
    </source>
</reference>
<dbReference type="InterPro" id="IPR043605">
    <property type="entry name" value="DUF883_C"/>
</dbReference>
<dbReference type="InterPro" id="IPR010279">
    <property type="entry name" value="YqjD/ElaB"/>
</dbReference>
<dbReference type="RefSeq" id="WP_269264379.1">
    <property type="nucleotide sequence ID" value="NZ_CP098247.1"/>
</dbReference>
<evidence type="ECO:0000313" key="3">
    <source>
        <dbReference type="Proteomes" id="UP001164794"/>
    </source>
</evidence>
<accession>A0ABY7JKW8</accession>
<keyword evidence="3" id="KW-1185">Reference proteome</keyword>
<evidence type="ECO:0000313" key="2">
    <source>
        <dbReference type="EMBL" id="WAV96900.1"/>
    </source>
</evidence>
<feature type="domain" description="DUF883" evidence="1">
    <location>
        <begin position="90"/>
        <end position="117"/>
    </location>
</feature>
<proteinExistence type="predicted"/>
<dbReference type="Proteomes" id="UP001164794">
    <property type="component" value="Chromosome"/>
</dbReference>